<dbReference type="FunFam" id="3.40.50.720:FF:000033">
    <property type="entry name" value="Adenylyltransferase and sulfurtransferase MOCS3"/>
    <property type="match status" value="1"/>
</dbReference>
<keyword evidence="6" id="KW-1185">Reference proteome</keyword>
<dbReference type="Pfam" id="PF00899">
    <property type="entry name" value="ThiF"/>
    <property type="match status" value="1"/>
</dbReference>
<dbReference type="RefSeq" id="WP_166103845.1">
    <property type="nucleotide sequence ID" value="NZ_BMMY01000003.1"/>
</dbReference>
<evidence type="ECO:0000259" key="4">
    <source>
        <dbReference type="PROSITE" id="PS50206"/>
    </source>
</evidence>
<dbReference type="PROSITE" id="PS50206">
    <property type="entry name" value="RHODANESE_3"/>
    <property type="match status" value="1"/>
</dbReference>
<dbReference type="GO" id="GO:0008641">
    <property type="term" value="F:ubiquitin-like modifier activating enzyme activity"/>
    <property type="evidence" value="ECO:0007669"/>
    <property type="project" value="InterPro"/>
</dbReference>
<dbReference type="SUPFAM" id="SSF52821">
    <property type="entry name" value="Rhodanese/Cell cycle control phosphatase"/>
    <property type="match status" value="1"/>
</dbReference>
<evidence type="ECO:0000256" key="3">
    <source>
        <dbReference type="ARBA" id="ARBA00022840"/>
    </source>
</evidence>
<protein>
    <submittedName>
        <fullName evidence="5">Molybdopterin-synthase adenylyltransferase MoeB</fullName>
    </submittedName>
</protein>
<dbReference type="CDD" id="cd00757">
    <property type="entry name" value="ThiF_MoeB_HesA_family"/>
    <property type="match status" value="1"/>
</dbReference>
<dbReference type="PANTHER" id="PTHR10953">
    <property type="entry name" value="UBIQUITIN-ACTIVATING ENZYME E1"/>
    <property type="match status" value="1"/>
</dbReference>
<proteinExistence type="predicted"/>
<dbReference type="SUPFAM" id="SSF69572">
    <property type="entry name" value="Activating enzymes of the ubiquitin-like proteins"/>
    <property type="match status" value="1"/>
</dbReference>
<evidence type="ECO:0000256" key="1">
    <source>
        <dbReference type="ARBA" id="ARBA00022679"/>
    </source>
</evidence>
<organism evidence="5 6">
    <name type="scientific">Phycicoccus endophyticus</name>
    <dbReference type="NCBI Taxonomy" id="1690220"/>
    <lineage>
        <taxon>Bacteria</taxon>
        <taxon>Bacillati</taxon>
        <taxon>Actinomycetota</taxon>
        <taxon>Actinomycetes</taxon>
        <taxon>Micrococcales</taxon>
        <taxon>Intrasporangiaceae</taxon>
        <taxon>Phycicoccus</taxon>
    </lineage>
</organism>
<dbReference type="GO" id="GO:0004792">
    <property type="term" value="F:thiosulfate-cyanide sulfurtransferase activity"/>
    <property type="evidence" value="ECO:0007669"/>
    <property type="project" value="TreeGrafter"/>
</dbReference>
<dbReference type="SMART" id="SM00450">
    <property type="entry name" value="RHOD"/>
    <property type="match status" value="1"/>
</dbReference>
<evidence type="ECO:0000256" key="2">
    <source>
        <dbReference type="ARBA" id="ARBA00022741"/>
    </source>
</evidence>
<gene>
    <name evidence="5" type="primary">moeB</name>
    <name evidence="5" type="ORF">H9L10_09265</name>
</gene>
<keyword evidence="1 5" id="KW-0808">Transferase</keyword>
<dbReference type="EMBL" id="CP060712">
    <property type="protein sequence ID" value="QNN48517.1"/>
    <property type="molecule type" value="Genomic_DNA"/>
</dbReference>
<dbReference type="GO" id="GO:0016779">
    <property type="term" value="F:nucleotidyltransferase activity"/>
    <property type="evidence" value="ECO:0007669"/>
    <property type="project" value="UniProtKB-KW"/>
</dbReference>
<dbReference type="InterPro" id="IPR000594">
    <property type="entry name" value="ThiF_NAD_FAD-bd"/>
</dbReference>
<dbReference type="GO" id="GO:0005524">
    <property type="term" value="F:ATP binding"/>
    <property type="evidence" value="ECO:0007669"/>
    <property type="project" value="UniProtKB-KW"/>
</dbReference>
<sequence length="394" mass="41066">MARPPLVPPGPELTPAERTRFARHLLLPDLGLEGQRRLRNARVLVVGAGGLGSPALLYLGAAGVGTIGVVDDDVVETTNLQRQVVHGVADVGRPKVDSAADAVTAIAPDATLVRHAERLDALTAMELLADYDLVLDGADNFPTRYLIGDACARLGIPHVWGSVFRFDGQVSVWWAGEGPCYACVFPRQPAPEAVPSCAVGGVLGAVCASVGSVMATEAVKLVTGVGEPLVGRLLVHDALAQTWDTVPVRPDPSCAVCGASADLARPLGWATAREEERPVPAGTGEARPAVGVAELARLLRARREGRETFDLLDVREPGERDVAAIPGSVPGPIAAVRAGAPLPVAADRVYVYCKSGGRSAEAVDVLRSRGVDAVDVLGGVLAWAREVDPSVPTY</sequence>
<dbReference type="NCBIfam" id="NF004281">
    <property type="entry name" value="PRK05690.1"/>
    <property type="match status" value="1"/>
</dbReference>
<dbReference type="Gene3D" id="3.40.250.10">
    <property type="entry name" value="Rhodanese-like domain"/>
    <property type="match status" value="1"/>
</dbReference>
<keyword evidence="5" id="KW-0548">Nucleotidyltransferase</keyword>
<name>A0A7G9QYU2_9MICO</name>
<dbReference type="GO" id="GO:0008146">
    <property type="term" value="F:sulfotransferase activity"/>
    <property type="evidence" value="ECO:0007669"/>
    <property type="project" value="TreeGrafter"/>
</dbReference>
<dbReference type="InterPro" id="IPR045886">
    <property type="entry name" value="ThiF/MoeB/HesA"/>
</dbReference>
<feature type="domain" description="Rhodanese" evidence="4">
    <location>
        <begin position="305"/>
        <end position="392"/>
    </location>
</feature>
<evidence type="ECO:0000313" key="5">
    <source>
        <dbReference type="EMBL" id="QNN48517.1"/>
    </source>
</evidence>
<keyword evidence="2" id="KW-0547">Nucleotide-binding</keyword>
<evidence type="ECO:0000313" key="6">
    <source>
        <dbReference type="Proteomes" id="UP000515976"/>
    </source>
</evidence>
<dbReference type="Proteomes" id="UP000515976">
    <property type="component" value="Chromosome"/>
</dbReference>
<dbReference type="PANTHER" id="PTHR10953:SF102">
    <property type="entry name" value="ADENYLYLTRANSFERASE AND SULFURTRANSFERASE MOCS3"/>
    <property type="match status" value="1"/>
</dbReference>
<accession>A0A7G9QYU2</accession>
<dbReference type="KEGG" id="pei:H9L10_09265"/>
<dbReference type="GO" id="GO:0005829">
    <property type="term" value="C:cytosol"/>
    <property type="evidence" value="ECO:0007669"/>
    <property type="project" value="TreeGrafter"/>
</dbReference>
<dbReference type="Gene3D" id="3.40.50.720">
    <property type="entry name" value="NAD(P)-binding Rossmann-like Domain"/>
    <property type="match status" value="1"/>
</dbReference>
<dbReference type="InterPro" id="IPR036873">
    <property type="entry name" value="Rhodanese-like_dom_sf"/>
</dbReference>
<dbReference type="AlphaFoldDB" id="A0A7G9QYU2"/>
<dbReference type="InterPro" id="IPR001763">
    <property type="entry name" value="Rhodanese-like_dom"/>
</dbReference>
<dbReference type="Pfam" id="PF00581">
    <property type="entry name" value="Rhodanese"/>
    <property type="match status" value="1"/>
</dbReference>
<reference evidence="5 6" key="1">
    <citation type="submission" date="2020-08" db="EMBL/GenBank/DDBJ databases">
        <title>Genome sequence of Phycicoccus endophyticus JCM 31784T.</title>
        <authorList>
            <person name="Hyun D.-W."/>
            <person name="Bae J.-W."/>
        </authorList>
    </citation>
    <scope>NUCLEOTIDE SEQUENCE [LARGE SCALE GENOMIC DNA]</scope>
    <source>
        <strain evidence="5 6">JCM 31784</strain>
    </source>
</reference>
<dbReference type="InterPro" id="IPR035985">
    <property type="entry name" value="Ubiquitin-activating_enz"/>
</dbReference>
<keyword evidence="3" id="KW-0067">ATP-binding</keyword>